<dbReference type="Pfam" id="PF21722">
    <property type="entry name" value="Gly_rich_2"/>
    <property type="match status" value="1"/>
</dbReference>
<feature type="compositionally biased region" description="Gly residues" evidence="1">
    <location>
        <begin position="283"/>
        <end position="298"/>
    </location>
</feature>
<name>A0A6J5T9Q8_9CAUD</name>
<dbReference type="EMBL" id="LR797812">
    <property type="protein sequence ID" value="CAB4240581.1"/>
    <property type="molecule type" value="Genomic_DNA"/>
</dbReference>
<evidence type="ECO:0000313" key="3">
    <source>
        <dbReference type="EMBL" id="CAB4240581.1"/>
    </source>
</evidence>
<reference evidence="3" key="1">
    <citation type="submission" date="2020-05" db="EMBL/GenBank/DDBJ databases">
        <authorList>
            <person name="Chiriac C."/>
            <person name="Salcher M."/>
            <person name="Ghai R."/>
            <person name="Kavagutti S V."/>
        </authorList>
    </citation>
    <scope>NUCLEOTIDE SEQUENCE</scope>
</reference>
<feature type="region of interest" description="Disordered" evidence="1">
    <location>
        <begin position="242"/>
        <end position="298"/>
    </location>
</feature>
<evidence type="ECO:0000259" key="2">
    <source>
        <dbReference type="Pfam" id="PF21722"/>
    </source>
</evidence>
<evidence type="ECO:0000256" key="1">
    <source>
        <dbReference type="SAM" id="MobiDB-lite"/>
    </source>
</evidence>
<accession>A0A6J5T9Q8</accession>
<proteinExistence type="predicted"/>
<organism evidence="3">
    <name type="scientific">uncultured Caudovirales phage</name>
    <dbReference type="NCBI Taxonomy" id="2100421"/>
    <lineage>
        <taxon>Viruses</taxon>
        <taxon>Duplodnaviria</taxon>
        <taxon>Heunggongvirae</taxon>
        <taxon>Uroviricota</taxon>
        <taxon>Caudoviricetes</taxon>
        <taxon>Peduoviridae</taxon>
        <taxon>Maltschvirus</taxon>
        <taxon>Maltschvirus maltsch</taxon>
    </lineage>
</organism>
<dbReference type="InterPro" id="IPR049304">
    <property type="entry name" value="Gly_rich_dom"/>
</dbReference>
<feature type="domain" description="Glycine-rich" evidence="2">
    <location>
        <begin position="156"/>
        <end position="332"/>
    </location>
</feature>
<feature type="compositionally biased region" description="Low complexity" evidence="1">
    <location>
        <begin position="261"/>
        <end position="282"/>
    </location>
</feature>
<protein>
    <recommendedName>
        <fullName evidence="2">Glycine-rich domain-containing protein</fullName>
    </recommendedName>
</protein>
<feature type="compositionally biased region" description="Gly residues" evidence="1">
    <location>
        <begin position="243"/>
        <end position="260"/>
    </location>
</feature>
<sequence>MANMSFTNNAATILAGSVTNSATSLTVSTGAGALFPTLSGSKYFWCTLSNMGGVTEVVKVTARSGDVFTIVRGQDNTSAVAWNSGDKVELRLVAAALNNLAKLDEANTFSVAPTLNTALASASGGTGLQASGASGNVLVSDGTTWNSVSSGQQVFTSSGTFTIPTGITKCKVTVVGGGGGGAGFSSSPSGGGGGGGGTAITWLTGLTPGNTIVVTVGSGGGASAAGSASSISSGTQTITTVSGNGGAGGSVPNGGVGGTSSAGTINIGGSSGVSGNASTSPSGGAGGSSFMGGGGRGSTSGASNGANYGGGGGGSSVPAGASGAAGIVLFEY</sequence>
<gene>
    <name evidence="3" type="ORF">UFOVP38_16</name>
</gene>